<accession>A0AAV3QB17</accession>
<keyword evidence="5" id="KW-0333">Golgi apparatus</keyword>
<name>A0AAV3QB17_LITER</name>
<gene>
    <name evidence="9" type="ORF">LIER_16916</name>
</gene>
<dbReference type="InterPro" id="IPR004263">
    <property type="entry name" value="Exostosin"/>
</dbReference>
<keyword evidence="4" id="KW-0735">Signal-anchor</keyword>
<dbReference type="InterPro" id="IPR040911">
    <property type="entry name" value="Exostosin_GT47"/>
</dbReference>
<organism evidence="9 10">
    <name type="scientific">Lithospermum erythrorhizon</name>
    <name type="common">Purple gromwell</name>
    <name type="synonym">Lithospermum officinale var. erythrorhizon</name>
    <dbReference type="NCBI Taxonomy" id="34254"/>
    <lineage>
        <taxon>Eukaryota</taxon>
        <taxon>Viridiplantae</taxon>
        <taxon>Streptophyta</taxon>
        <taxon>Embryophyta</taxon>
        <taxon>Tracheophyta</taxon>
        <taxon>Spermatophyta</taxon>
        <taxon>Magnoliopsida</taxon>
        <taxon>eudicotyledons</taxon>
        <taxon>Gunneridae</taxon>
        <taxon>Pentapetalae</taxon>
        <taxon>asterids</taxon>
        <taxon>lamiids</taxon>
        <taxon>Boraginales</taxon>
        <taxon>Boraginaceae</taxon>
        <taxon>Boraginoideae</taxon>
        <taxon>Lithospermeae</taxon>
        <taxon>Lithospermum</taxon>
    </lineage>
</organism>
<dbReference type="GO" id="GO:0016757">
    <property type="term" value="F:glycosyltransferase activity"/>
    <property type="evidence" value="ECO:0007669"/>
    <property type="project" value="UniProtKB-KW"/>
</dbReference>
<evidence type="ECO:0000256" key="5">
    <source>
        <dbReference type="ARBA" id="ARBA00023034"/>
    </source>
</evidence>
<keyword evidence="7" id="KW-0472">Membrane</keyword>
<evidence type="ECO:0000256" key="4">
    <source>
        <dbReference type="ARBA" id="ARBA00022968"/>
    </source>
</evidence>
<comment type="similarity">
    <text evidence="2">Belongs to the glycosyltransferase 47 family.</text>
</comment>
<feature type="domain" description="Exostosin GT47" evidence="8">
    <location>
        <begin position="325"/>
        <end position="600"/>
    </location>
</feature>
<dbReference type="EMBL" id="BAABME010003852">
    <property type="protein sequence ID" value="GAA0160337.1"/>
    <property type="molecule type" value="Genomic_DNA"/>
</dbReference>
<evidence type="ECO:0000256" key="1">
    <source>
        <dbReference type="ARBA" id="ARBA00004323"/>
    </source>
</evidence>
<evidence type="ECO:0000256" key="3">
    <source>
        <dbReference type="ARBA" id="ARBA00022676"/>
    </source>
</evidence>
<keyword evidence="7" id="KW-1133">Transmembrane helix</keyword>
<keyword evidence="3" id="KW-0808">Transferase</keyword>
<reference evidence="9 10" key="1">
    <citation type="submission" date="2024-01" db="EMBL/GenBank/DDBJ databases">
        <title>The complete chloroplast genome sequence of Lithospermum erythrorhizon: insights into the phylogenetic relationship among Boraginaceae species and the maternal lineages of purple gromwells.</title>
        <authorList>
            <person name="Okada T."/>
            <person name="Watanabe K."/>
        </authorList>
    </citation>
    <scope>NUCLEOTIDE SEQUENCE [LARGE SCALE GENOMIC DNA]</scope>
</reference>
<comment type="subcellular location">
    <subcellularLocation>
        <location evidence="1">Golgi apparatus membrane</location>
        <topology evidence="1">Single-pass type II membrane protein</topology>
    </subcellularLocation>
</comment>
<keyword evidence="7" id="KW-0812">Transmembrane</keyword>
<evidence type="ECO:0000256" key="2">
    <source>
        <dbReference type="ARBA" id="ARBA00010271"/>
    </source>
</evidence>
<evidence type="ECO:0000313" key="9">
    <source>
        <dbReference type="EMBL" id="GAA0160337.1"/>
    </source>
</evidence>
<protein>
    <submittedName>
        <fullName evidence="9">Glycosyltransferase</fullName>
    </submittedName>
</protein>
<keyword evidence="10" id="KW-1185">Reference proteome</keyword>
<dbReference type="PANTHER" id="PTHR11062:SF108">
    <property type="entry name" value="EXOSTOSIN FAMILY PROTEIN"/>
    <property type="match status" value="1"/>
</dbReference>
<comment type="caution">
    <text evidence="9">The sequence shown here is derived from an EMBL/GenBank/DDBJ whole genome shotgun (WGS) entry which is preliminary data.</text>
</comment>
<dbReference type="Pfam" id="PF03016">
    <property type="entry name" value="Exostosin_GT47"/>
    <property type="match status" value="1"/>
</dbReference>
<evidence type="ECO:0000259" key="8">
    <source>
        <dbReference type="Pfam" id="PF03016"/>
    </source>
</evidence>
<feature type="transmembrane region" description="Helical" evidence="7">
    <location>
        <begin position="26"/>
        <end position="43"/>
    </location>
</feature>
<evidence type="ECO:0000256" key="6">
    <source>
        <dbReference type="SAM" id="MobiDB-lite"/>
    </source>
</evidence>
<sequence>MKNFVDKVLGVTSEHQFRCQLKTRKLVWLLAFMFASLLLAEYLEIPYGYVISSLLSAAKRNFNSTSTSNVLDVTSIAMSPEVETSHQMNKSEVGKNNGGFTVDVAAASMSPEVQVTPQENHTVLEKSQDMKPEVEKNQTGYAPLPSVDPPLPSFPNSTASGKNAGIPPSVDPPLPSIPNSTELGNNAGIPPSVDPPLPSIPNSTALAKNEGITPVNHISPNNTMHYDSVPSGSPSAPQAPAPKRRDKKPMATVVSISEMHNILLENRQVPSLSMKSLWRSPADEELLHAKSEIRNAPPRGDNQGLYPAVYRNISTFIRSYELMEQMLKVYIYKEGNKPVFHQPRLTGIYASEGWFLKLLESSKHFVTNKPEEAHLFYLPFTTQMLEESLYVPNSHSFDNLVQYLKDYLELINTRYSFWNRTSGSDHFLVGCHDWAPFETKRVMTACIRAICNADLKEGFQLGKDVSLPETLINSAQDPSKDIGGKPPSERNILAFFAGQMHGYVRPILLKHWLDKDPDMHIFGKMRGNDYSRHMRSSKYCICPRGYEVNSPRVVEAIMHECVPVIISDNFVPPFFEILNWQSFAFFVAEKDIPDLKKILLSISERRYRVMQYRVRKVRQHFLWHVSPEKYDVFHMILHSIWYNRVFQMNS</sequence>
<feature type="compositionally biased region" description="Basic and acidic residues" evidence="6">
    <location>
        <begin position="124"/>
        <end position="136"/>
    </location>
</feature>
<feature type="compositionally biased region" description="Polar residues" evidence="6">
    <location>
        <begin position="216"/>
        <end position="225"/>
    </location>
</feature>
<evidence type="ECO:0000256" key="7">
    <source>
        <dbReference type="SAM" id="Phobius"/>
    </source>
</evidence>
<feature type="region of interest" description="Disordered" evidence="6">
    <location>
        <begin position="124"/>
        <end position="247"/>
    </location>
</feature>
<dbReference type="GO" id="GO:0000139">
    <property type="term" value="C:Golgi membrane"/>
    <property type="evidence" value="ECO:0007669"/>
    <property type="project" value="UniProtKB-SubCell"/>
</dbReference>
<dbReference type="PANTHER" id="PTHR11062">
    <property type="entry name" value="EXOSTOSIN HEPARAN SULFATE GLYCOSYLTRANSFERASE -RELATED"/>
    <property type="match status" value="1"/>
</dbReference>
<dbReference type="Proteomes" id="UP001454036">
    <property type="component" value="Unassembled WGS sequence"/>
</dbReference>
<keyword evidence="3" id="KW-0328">Glycosyltransferase</keyword>
<evidence type="ECO:0000313" key="10">
    <source>
        <dbReference type="Proteomes" id="UP001454036"/>
    </source>
</evidence>
<proteinExistence type="inferred from homology"/>
<dbReference type="AlphaFoldDB" id="A0AAV3QB17"/>